<dbReference type="Proteomes" id="UP000738325">
    <property type="component" value="Unassembled WGS sequence"/>
</dbReference>
<accession>A0A9P6RE11</accession>
<proteinExistence type="predicted"/>
<gene>
    <name evidence="2" type="ORF">BGZ99_006812</name>
</gene>
<dbReference type="OrthoDB" id="2424936at2759"/>
<protein>
    <submittedName>
        <fullName evidence="2">Uncharacterized protein</fullName>
    </submittedName>
</protein>
<evidence type="ECO:0000313" key="2">
    <source>
        <dbReference type="EMBL" id="KAG0316592.1"/>
    </source>
</evidence>
<organism evidence="2 3">
    <name type="scientific">Dissophora globulifera</name>
    <dbReference type="NCBI Taxonomy" id="979702"/>
    <lineage>
        <taxon>Eukaryota</taxon>
        <taxon>Fungi</taxon>
        <taxon>Fungi incertae sedis</taxon>
        <taxon>Mucoromycota</taxon>
        <taxon>Mortierellomycotina</taxon>
        <taxon>Mortierellomycetes</taxon>
        <taxon>Mortierellales</taxon>
        <taxon>Mortierellaceae</taxon>
        <taxon>Dissophora</taxon>
    </lineage>
</organism>
<keyword evidence="3" id="KW-1185">Reference proteome</keyword>
<evidence type="ECO:0000256" key="1">
    <source>
        <dbReference type="SAM" id="MobiDB-lite"/>
    </source>
</evidence>
<dbReference type="AlphaFoldDB" id="A0A9P6RE11"/>
<evidence type="ECO:0000313" key="3">
    <source>
        <dbReference type="Proteomes" id="UP000738325"/>
    </source>
</evidence>
<feature type="region of interest" description="Disordered" evidence="1">
    <location>
        <begin position="1"/>
        <end position="24"/>
    </location>
</feature>
<sequence>MLTGTARTGFGSRIGGHARRGGGRMRKEHQRHCLVAMTDEYRSSKTCVLCLSQAQLIRGCRIVNGPIRTFRLNGSVECVDPQCLSFKVGYTIKARDTHSAATIASRYIELALARLPDPSAFP</sequence>
<dbReference type="EMBL" id="JAAAIP010000470">
    <property type="protein sequence ID" value="KAG0316592.1"/>
    <property type="molecule type" value="Genomic_DNA"/>
</dbReference>
<name>A0A9P6RE11_9FUNG</name>
<comment type="caution">
    <text evidence="2">The sequence shown here is derived from an EMBL/GenBank/DDBJ whole genome shotgun (WGS) entry which is preliminary data.</text>
</comment>
<reference evidence="2" key="1">
    <citation type="journal article" date="2020" name="Fungal Divers.">
        <title>Resolving the Mortierellaceae phylogeny through synthesis of multi-gene phylogenetics and phylogenomics.</title>
        <authorList>
            <person name="Vandepol N."/>
            <person name="Liber J."/>
            <person name="Desiro A."/>
            <person name="Na H."/>
            <person name="Kennedy M."/>
            <person name="Barry K."/>
            <person name="Grigoriev I.V."/>
            <person name="Miller A.N."/>
            <person name="O'Donnell K."/>
            <person name="Stajich J.E."/>
            <person name="Bonito G."/>
        </authorList>
    </citation>
    <scope>NUCLEOTIDE SEQUENCE</scope>
    <source>
        <strain evidence="2">REB-010B</strain>
    </source>
</reference>